<evidence type="ECO:0000256" key="2">
    <source>
        <dbReference type="ARBA" id="ARBA00022475"/>
    </source>
</evidence>
<feature type="transmembrane region" description="Helical" evidence="10">
    <location>
        <begin position="99"/>
        <end position="119"/>
    </location>
</feature>
<dbReference type="Pfam" id="PF03471">
    <property type="entry name" value="CorC_HlyC"/>
    <property type="match status" value="1"/>
</dbReference>
<evidence type="ECO:0000256" key="1">
    <source>
        <dbReference type="ARBA" id="ARBA00004651"/>
    </source>
</evidence>
<dbReference type="InterPro" id="IPR044751">
    <property type="entry name" value="Ion_transp-like_CBS"/>
</dbReference>
<dbReference type="Gene3D" id="3.30.465.10">
    <property type="match status" value="1"/>
</dbReference>
<dbReference type="STRING" id="1125876.SAMN05443292_0299"/>
<dbReference type="CDD" id="cd04590">
    <property type="entry name" value="CBS_pair_CorC_HlyC_assoc"/>
    <property type="match status" value="1"/>
</dbReference>
<dbReference type="Proteomes" id="UP000198931">
    <property type="component" value="Unassembled WGS sequence"/>
</dbReference>
<gene>
    <name evidence="13" type="ORF">SAMN05443292_0299</name>
</gene>
<dbReference type="GO" id="GO:0050660">
    <property type="term" value="F:flavin adenine dinucleotide binding"/>
    <property type="evidence" value="ECO:0007669"/>
    <property type="project" value="InterPro"/>
</dbReference>
<keyword evidence="4" id="KW-0677">Repeat</keyword>
<evidence type="ECO:0000313" key="13">
    <source>
        <dbReference type="EMBL" id="SFH82607.1"/>
    </source>
</evidence>
<evidence type="ECO:0000256" key="7">
    <source>
        <dbReference type="ARBA" id="ARBA00023136"/>
    </source>
</evidence>
<evidence type="ECO:0000256" key="4">
    <source>
        <dbReference type="ARBA" id="ARBA00022737"/>
    </source>
</evidence>
<protein>
    <submittedName>
        <fullName evidence="13">Putative hemolysin</fullName>
    </submittedName>
</protein>
<dbReference type="OrthoDB" id="9798188at2"/>
<feature type="domain" description="CNNM transmembrane" evidence="12">
    <location>
        <begin position="1"/>
        <end position="196"/>
    </location>
</feature>
<dbReference type="InterPro" id="IPR016169">
    <property type="entry name" value="FAD-bd_PCMH_sub2"/>
</dbReference>
<evidence type="ECO:0000256" key="8">
    <source>
        <dbReference type="PROSITE-ProRule" id="PRU00703"/>
    </source>
</evidence>
<dbReference type="SUPFAM" id="SSF54631">
    <property type="entry name" value="CBS-domain pair"/>
    <property type="match status" value="1"/>
</dbReference>
<feature type="transmembrane region" description="Helical" evidence="10">
    <location>
        <begin position="55"/>
        <end position="78"/>
    </location>
</feature>
<keyword evidence="7 9" id="KW-0472">Membrane</keyword>
<keyword evidence="2" id="KW-1003">Cell membrane</keyword>
<dbReference type="PANTHER" id="PTHR43099">
    <property type="entry name" value="UPF0053 PROTEIN YRKA"/>
    <property type="match status" value="1"/>
</dbReference>
<evidence type="ECO:0000256" key="10">
    <source>
        <dbReference type="SAM" id="Phobius"/>
    </source>
</evidence>
<dbReference type="EMBL" id="FOQT01000001">
    <property type="protein sequence ID" value="SFH82607.1"/>
    <property type="molecule type" value="Genomic_DNA"/>
</dbReference>
<dbReference type="InterPro" id="IPR036318">
    <property type="entry name" value="FAD-bd_PCMH-like_sf"/>
</dbReference>
<name>A0A1I3D7E4_9FLAO</name>
<accession>A0A1I3D7E4</accession>
<keyword evidence="6 8" id="KW-0129">CBS domain</keyword>
<keyword evidence="3 9" id="KW-0812">Transmembrane</keyword>
<dbReference type="Gene3D" id="3.10.580.10">
    <property type="entry name" value="CBS-domain"/>
    <property type="match status" value="1"/>
</dbReference>
<evidence type="ECO:0000259" key="11">
    <source>
        <dbReference type="PROSITE" id="PS51371"/>
    </source>
</evidence>
<dbReference type="InterPro" id="IPR005170">
    <property type="entry name" value="Transptr-assoc_dom"/>
</dbReference>
<dbReference type="Pfam" id="PF00571">
    <property type="entry name" value="CBS"/>
    <property type="match status" value="1"/>
</dbReference>
<evidence type="ECO:0000256" key="5">
    <source>
        <dbReference type="ARBA" id="ARBA00022989"/>
    </source>
</evidence>
<dbReference type="PANTHER" id="PTHR43099:SF2">
    <property type="entry name" value="UPF0053 PROTEIN YRKA"/>
    <property type="match status" value="1"/>
</dbReference>
<dbReference type="GO" id="GO:0005886">
    <property type="term" value="C:plasma membrane"/>
    <property type="evidence" value="ECO:0007669"/>
    <property type="project" value="UniProtKB-SubCell"/>
</dbReference>
<dbReference type="SUPFAM" id="SSF56176">
    <property type="entry name" value="FAD-binding/transporter-associated domain-like"/>
    <property type="match status" value="1"/>
</dbReference>
<comment type="subcellular location">
    <subcellularLocation>
        <location evidence="1">Cell membrane</location>
        <topology evidence="1">Multi-pass membrane protein</topology>
    </subcellularLocation>
</comment>
<dbReference type="RefSeq" id="WP_090079078.1">
    <property type="nucleotide sequence ID" value="NZ_FOQT01000001.1"/>
</dbReference>
<proteinExistence type="predicted"/>
<feature type="transmembrane region" description="Helical" evidence="10">
    <location>
        <begin position="131"/>
        <end position="153"/>
    </location>
</feature>
<sequence length="426" mass="48109">MELIIIFALVLLNGVFAMSEMALVSSRKFKLESAKNHGNAGAKSALELSKTPSRFLSTTQIGITLIGIILGFYSGDALTNHFAAIISKISFLAPYAKQISGPAIIIFITYLSVVFGELFPKQMGMIFPEKIAILVSRPMTILAKIASPFVWLLTSSNTLLMRLFGIKKNINSHVSEDEIKSIIRESAKGGEIDDVEQNIVERVFELGDTKASNLFTHKNNLTFFDFNDSYEEIIKKINGDPHTAYPVSENRNTDDVKGIVLIKDFFFYSKENEFNLKDFIKSPIYVSENTSAYKILENFRQSKIHFGIVIDEYGITQGMITMDDVMDALVGDMSDEEKNEYKIITKTENSWEVDGQFSLRNFSKEFPISINDDILQNIQTVGGFVTHYFKGIPTEGEKVDYENFEFEILSKDNQRIDKILVKNKTT</sequence>
<keyword evidence="5 9" id="KW-1133">Transmembrane helix</keyword>
<evidence type="ECO:0000259" key="12">
    <source>
        <dbReference type="PROSITE" id="PS51846"/>
    </source>
</evidence>
<dbReference type="SMART" id="SM01091">
    <property type="entry name" value="CorC_HlyC"/>
    <property type="match status" value="1"/>
</dbReference>
<dbReference type="PROSITE" id="PS51846">
    <property type="entry name" value="CNNM"/>
    <property type="match status" value="1"/>
</dbReference>
<evidence type="ECO:0000256" key="3">
    <source>
        <dbReference type="ARBA" id="ARBA00022692"/>
    </source>
</evidence>
<reference evidence="13 14" key="1">
    <citation type="submission" date="2016-10" db="EMBL/GenBank/DDBJ databases">
        <authorList>
            <person name="de Groot N.N."/>
        </authorList>
    </citation>
    <scope>NUCLEOTIDE SEQUENCE [LARGE SCALE GENOMIC DNA]</scope>
    <source>
        <strain evidence="13 14">DSM 26000</strain>
    </source>
</reference>
<keyword evidence="14" id="KW-1185">Reference proteome</keyword>
<organism evidence="13 14">
    <name type="scientific">Halpernia frigidisoli</name>
    <dbReference type="NCBI Taxonomy" id="1125876"/>
    <lineage>
        <taxon>Bacteria</taxon>
        <taxon>Pseudomonadati</taxon>
        <taxon>Bacteroidota</taxon>
        <taxon>Flavobacteriia</taxon>
        <taxon>Flavobacteriales</taxon>
        <taxon>Weeksellaceae</taxon>
        <taxon>Chryseobacterium group</taxon>
        <taxon>Halpernia</taxon>
    </lineage>
</organism>
<dbReference type="Pfam" id="PF01595">
    <property type="entry name" value="CNNM"/>
    <property type="match status" value="1"/>
</dbReference>
<dbReference type="InterPro" id="IPR000644">
    <property type="entry name" value="CBS_dom"/>
</dbReference>
<evidence type="ECO:0000256" key="9">
    <source>
        <dbReference type="PROSITE-ProRule" id="PRU01193"/>
    </source>
</evidence>
<dbReference type="InterPro" id="IPR002550">
    <property type="entry name" value="CNNM"/>
</dbReference>
<dbReference type="InterPro" id="IPR051676">
    <property type="entry name" value="UPF0053_domain"/>
</dbReference>
<dbReference type="InterPro" id="IPR046342">
    <property type="entry name" value="CBS_dom_sf"/>
</dbReference>
<dbReference type="PROSITE" id="PS51371">
    <property type="entry name" value="CBS"/>
    <property type="match status" value="1"/>
</dbReference>
<dbReference type="AlphaFoldDB" id="A0A1I3D7E4"/>
<evidence type="ECO:0000256" key="6">
    <source>
        <dbReference type="ARBA" id="ARBA00023122"/>
    </source>
</evidence>
<feature type="domain" description="CBS" evidence="11">
    <location>
        <begin position="279"/>
        <end position="336"/>
    </location>
</feature>
<evidence type="ECO:0000313" key="14">
    <source>
        <dbReference type="Proteomes" id="UP000198931"/>
    </source>
</evidence>